<dbReference type="Pfam" id="PF01083">
    <property type="entry name" value="Cutinase"/>
    <property type="match status" value="1"/>
</dbReference>
<keyword evidence="4" id="KW-0378">Hydrolase</keyword>
<dbReference type="Gene3D" id="2.40.128.340">
    <property type="match status" value="2"/>
</dbReference>
<dbReference type="InterPro" id="IPR028994">
    <property type="entry name" value="Integrin_alpha_N"/>
</dbReference>
<dbReference type="InterPro" id="IPR013517">
    <property type="entry name" value="FG-GAP"/>
</dbReference>
<evidence type="ECO:0000313" key="7">
    <source>
        <dbReference type="Proteomes" id="UP000612899"/>
    </source>
</evidence>
<dbReference type="InterPro" id="IPR029058">
    <property type="entry name" value="AB_hydrolase_fold"/>
</dbReference>
<protein>
    <recommendedName>
        <fullName evidence="8">Cutinase family protein</fullName>
    </recommendedName>
</protein>
<dbReference type="InterPro" id="IPR000675">
    <property type="entry name" value="Cutinase/axe"/>
</dbReference>
<dbReference type="SUPFAM" id="SSF69318">
    <property type="entry name" value="Integrin alpha N-terminal domain"/>
    <property type="match status" value="1"/>
</dbReference>
<evidence type="ECO:0000256" key="3">
    <source>
        <dbReference type="ARBA" id="ARBA00022729"/>
    </source>
</evidence>
<evidence type="ECO:0000256" key="1">
    <source>
        <dbReference type="ARBA" id="ARBA00007534"/>
    </source>
</evidence>
<name>A0A8J3VI75_9ACTN</name>
<accession>A0A8J3VI75</accession>
<sequence>MHLVFARGSGAGLGSPEALKFFDTARTQLTAVGLSSSIAEVGDLDNNGVVGLGEYPALYGFGWVMFPTYSGSVDWGVTELINYLNDRVTRPGCQREAIVLGGYSQGADVVGTALQDPRLHLEALSHIAYMATYGDPRHNTGSFFGCLVQIPQWVKGDAGCTSDGAPLQPRYPYARSGFEGKTGSWCATGDGICSHNILMVPGTHASGIYTNTWIPDSAPVIATAARAKANEFNAQPPPAAGNPFGYLDAAGIVADKLYVRGWAIDPDTTGSITIHTYVDGNHVGATTANTSRPDIGAAYPSFGNNHGYYAEYAVGYGAHQVCSYAINTGAGSANPQLPSCRTVLRPVPARNNADFDGNNHDDLVLLAQPASGSGVAVNVGKSTGSGYWMQQWWADSYTPFVNATPLAGDVSGDGKADYIYLLATTTGSEVWVARSTGTAFSPAERWWTGNGWGYAGIKPSLGDMNGDGAEDLVLTTNEPTGGTAVNVALSTRTGFATQTLWWFDIYTDWTNMTPLIGDVTGDKVADYTFTTPSPTGVKAWMLKSTYAGLAQPQVWWDGSGWVYSRIKANLGDIDGNGANDLVLTYREPDGSTSLHIGRSTLSGFWVQLWWYDPYTSWDWMTPFVGNVNGDGNDDYGFTTPSPGGTGAWVLRSTNTTLLTPQVWWNGEGWGYSGIKVARR</sequence>
<evidence type="ECO:0008006" key="8">
    <source>
        <dbReference type="Google" id="ProtNLM"/>
    </source>
</evidence>
<keyword evidence="3" id="KW-0732">Signal</keyword>
<dbReference type="SUPFAM" id="SSF53474">
    <property type="entry name" value="alpha/beta-Hydrolases"/>
    <property type="match status" value="1"/>
</dbReference>
<dbReference type="Gene3D" id="3.40.50.1820">
    <property type="entry name" value="alpha/beta hydrolase"/>
    <property type="match status" value="1"/>
</dbReference>
<comment type="caution">
    <text evidence="6">The sequence shown here is derived from an EMBL/GenBank/DDBJ whole genome shotgun (WGS) entry which is preliminary data.</text>
</comment>
<evidence type="ECO:0000256" key="2">
    <source>
        <dbReference type="ARBA" id="ARBA00022487"/>
    </source>
</evidence>
<keyword evidence="2" id="KW-0719">Serine esterase</keyword>
<proteinExistence type="inferred from homology"/>
<keyword evidence="7" id="KW-1185">Reference proteome</keyword>
<reference evidence="6" key="1">
    <citation type="submission" date="2021-01" db="EMBL/GenBank/DDBJ databases">
        <title>Whole genome shotgun sequence of Rhizocola hellebori NBRC 109834.</title>
        <authorList>
            <person name="Komaki H."/>
            <person name="Tamura T."/>
        </authorList>
    </citation>
    <scope>NUCLEOTIDE SEQUENCE</scope>
    <source>
        <strain evidence="6">NBRC 109834</strain>
    </source>
</reference>
<comment type="similarity">
    <text evidence="1">Belongs to the cutinase family.</text>
</comment>
<evidence type="ECO:0000256" key="4">
    <source>
        <dbReference type="ARBA" id="ARBA00022801"/>
    </source>
</evidence>
<dbReference type="AlphaFoldDB" id="A0A8J3VI75"/>
<evidence type="ECO:0000256" key="5">
    <source>
        <dbReference type="ARBA" id="ARBA00023157"/>
    </source>
</evidence>
<dbReference type="GO" id="GO:0052689">
    <property type="term" value="F:carboxylic ester hydrolase activity"/>
    <property type="evidence" value="ECO:0007669"/>
    <property type="project" value="UniProtKB-KW"/>
</dbReference>
<dbReference type="Pfam" id="PF13517">
    <property type="entry name" value="FG-GAP_3"/>
    <property type="match status" value="1"/>
</dbReference>
<keyword evidence="5" id="KW-1015">Disulfide bond</keyword>
<dbReference type="Proteomes" id="UP000612899">
    <property type="component" value="Unassembled WGS sequence"/>
</dbReference>
<dbReference type="PANTHER" id="PTHR33630:SF9">
    <property type="entry name" value="CUTINASE 4"/>
    <property type="match status" value="1"/>
</dbReference>
<evidence type="ECO:0000313" key="6">
    <source>
        <dbReference type="EMBL" id="GIH06658.1"/>
    </source>
</evidence>
<organism evidence="6 7">
    <name type="scientific">Rhizocola hellebori</name>
    <dbReference type="NCBI Taxonomy" id="1392758"/>
    <lineage>
        <taxon>Bacteria</taxon>
        <taxon>Bacillati</taxon>
        <taxon>Actinomycetota</taxon>
        <taxon>Actinomycetes</taxon>
        <taxon>Micromonosporales</taxon>
        <taxon>Micromonosporaceae</taxon>
        <taxon>Rhizocola</taxon>
    </lineage>
</organism>
<gene>
    <name evidence="6" type="ORF">Rhe02_47250</name>
</gene>
<dbReference type="RefSeq" id="WP_203910470.1">
    <property type="nucleotide sequence ID" value="NZ_BONY01000029.1"/>
</dbReference>
<dbReference type="PANTHER" id="PTHR33630">
    <property type="entry name" value="CUTINASE RV1984C-RELATED-RELATED"/>
    <property type="match status" value="1"/>
</dbReference>
<dbReference type="SMART" id="SM01110">
    <property type="entry name" value="Cutinase"/>
    <property type="match status" value="1"/>
</dbReference>
<dbReference type="EMBL" id="BONY01000029">
    <property type="protein sequence ID" value="GIH06658.1"/>
    <property type="molecule type" value="Genomic_DNA"/>
</dbReference>